<dbReference type="EMBL" id="JASPKY010000022">
    <property type="protein sequence ID" value="KAK9752238.1"/>
    <property type="molecule type" value="Genomic_DNA"/>
</dbReference>
<comment type="caution">
    <text evidence="1">The sequence shown here is derived from an EMBL/GenBank/DDBJ whole genome shotgun (WGS) entry which is preliminary data.</text>
</comment>
<evidence type="ECO:0000313" key="1">
    <source>
        <dbReference type="EMBL" id="KAK9752238.1"/>
    </source>
</evidence>
<evidence type="ECO:0000313" key="2">
    <source>
        <dbReference type="Proteomes" id="UP001458880"/>
    </source>
</evidence>
<protein>
    <submittedName>
        <fullName evidence="1">Uncharacterized protein</fullName>
    </submittedName>
</protein>
<organism evidence="1 2">
    <name type="scientific">Popillia japonica</name>
    <name type="common">Japanese beetle</name>
    <dbReference type="NCBI Taxonomy" id="7064"/>
    <lineage>
        <taxon>Eukaryota</taxon>
        <taxon>Metazoa</taxon>
        <taxon>Ecdysozoa</taxon>
        <taxon>Arthropoda</taxon>
        <taxon>Hexapoda</taxon>
        <taxon>Insecta</taxon>
        <taxon>Pterygota</taxon>
        <taxon>Neoptera</taxon>
        <taxon>Endopterygota</taxon>
        <taxon>Coleoptera</taxon>
        <taxon>Polyphaga</taxon>
        <taxon>Scarabaeiformia</taxon>
        <taxon>Scarabaeidae</taxon>
        <taxon>Rutelinae</taxon>
        <taxon>Popillia</taxon>
    </lineage>
</organism>
<name>A0AAW1N2Q5_POPJA</name>
<reference evidence="1" key="1">
    <citation type="submission" date="2023-05" db="EMBL/GenBank/DDBJ databases">
        <authorList>
            <person name="Nardi F."/>
            <person name="Carapelli A."/>
            <person name="Cucini C."/>
        </authorList>
    </citation>
    <scope>NUCLEOTIDE SEQUENCE</scope>
    <source>
        <strain evidence="1">DMR45628</strain>
        <tissue evidence="1">Testes</tissue>
    </source>
</reference>
<accession>A0AAW1N2Q5</accession>
<gene>
    <name evidence="1" type="ORF">QE152_g4341</name>
</gene>
<reference evidence="1 2" key="2">
    <citation type="journal article" date="2024" name="BMC Genomics">
        <title>De novo assembly and annotation of Popillia japonica's genome with initial clues to its potential as an invasive pest.</title>
        <authorList>
            <person name="Cucini C."/>
            <person name="Boschi S."/>
            <person name="Funari R."/>
            <person name="Cardaioli E."/>
            <person name="Iannotti N."/>
            <person name="Marturano G."/>
            <person name="Paoli F."/>
            <person name="Bruttini M."/>
            <person name="Carapelli A."/>
            <person name="Frati F."/>
            <person name="Nardi F."/>
        </authorList>
    </citation>
    <scope>NUCLEOTIDE SEQUENCE [LARGE SCALE GENOMIC DNA]</scope>
    <source>
        <strain evidence="1">DMR45628</strain>
    </source>
</reference>
<keyword evidence="2" id="KW-1185">Reference proteome</keyword>
<dbReference type="EMBL" id="JASPKY010000022">
    <property type="protein sequence ID" value="KAK9752239.1"/>
    <property type="molecule type" value="Genomic_DNA"/>
</dbReference>
<dbReference type="AlphaFoldDB" id="A0AAW1N2Q5"/>
<dbReference type="Proteomes" id="UP001458880">
    <property type="component" value="Unassembled WGS sequence"/>
</dbReference>
<proteinExistence type="predicted"/>
<sequence>MDVQLVVTVFLISSTSKLISSQNLVPINQDDAGFSSNILHQNVLQVDQQAENAINLNFATNDVPQFIDQNNQNPYNLAYIQSPLMTNDDQADEYPVQALDHPQSIEYPVESTRNLPSSQSFNVGYSVKFGGAAPFGLKQTKQRPNFLKSDIITGTNKEEVMKPQNVNIPHEEFVLNSVLDFKKQKISGIKPKYHRPITSNINTDKLITQANLSPKTQMKLEELQGNIQPNYDNDLYLKNANNSPWKTLSPGVEIYKSKPIKTITSEPIEESKRFDHAKALGRSITFDYSNVVDMETNNGNNYAQLQEIPNLNQHIAASANRELQSELNKRPALLHLTHTHAKDLNNEVNRGTSQRQDTELLKESTNKEQGVTATQETNFNYYTPIYPSNIKSVAKPPLFQPNHQTAKPARQLYQVQKQVNPLMPYNFNKHLENVYTFAQLNSDSAYTGHHDRTNHFHGQSSAAVPTIDLTKDPLVPQYMTNQPSNMVKANAQMYSVNENQQEDVKPVQNLISQKLYGKNIVYVPYNNSYNNPYGVNKKIRPNRTRYVKDTKKYIRSHSRNKIHSRIPMY</sequence>